<accession>A0A1Y2E9W1</accession>
<dbReference type="EMBL" id="MCFJ01000003">
    <property type="protein sequence ID" value="ORY68339.1"/>
    <property type="molecule type" value="Genomic_DNA"/>
</dbReference>
<dbReference type="GeneID" id="63769763"/>
<dbReference type="RefSeq" id="XP_040718626.1">
    <property type="nucleotide sequence ID" value="XM_040853551.1"/>
</dbReference>
<dbReference type="Proteomes" id="UP000193689">
    <property type="component" value="Unassembled WGS sequence"/>
</dbReference>
<protein>
    <submittedName>
        <fullName evidence="1">Uncharacterized protein</fullName>
    </submittedName>
</protein>
<sequence length="168" mass="17700">MAIARSVFPVALRLPSVQNKPTPFNGSPHLPIITITICTPNSLSKPKAYPQHFHTTVWSVRIPTPRLITLDVLIFGVPPPWIGLHGPSLIAVAAYAHRPDGVSGTITAPMLARSGLFAIETRLGALGFTDGYAGRGDVVRAVEAVGGGIDDEAHFEGLACLASVISSM</sequence>
<evidence type="ECO:0000313" key="1">
    <source>
        <dbReference type="EMBL" id="ORY68339.1"/>
    </source>
</evidence>
<reference evidence="1 2" key="1">
    <citation type="submission" date="2016-07" db="EMBL/GenBank/DDBJ databases">
        <title>Pervasive Adenine N6-methylation of Active Genes in Fungi.</title>
        <authorList>
            <consortium name="DOE Joint Genome Institute"/>
            <person name="Mondo S.J."/>
            <person name="Dannebaum R.O."/>
            <person name="Kuo R.C."/>
            <person name="Labutti K."/>
            <person name="Haridas S."/>
            <person name="Kuo A."/>
            <person name="Salamov A."/>
            <person name="Ahrendt S.R."/>
            <person name="Lipzen A."/>
            <person name="Sullivan W."/>
            <person name="Andreopoulos W.B."/>
            <person name="Clum A."/>
            <person name="Lindquist E."/>
            <person name="Daum C."/>
            <person name="Ramamoorthy G.K."/>
            <person name="Gryganskyi A."/>
            <person name="Culley D."/>
            <person name="Magnuson J.K."/>
            <person name="James T.Y."/>
            <person name="O'Malley M.A."/>
            <person name="Stajich J.E."/>
            <person name="Spatafora J.W."/>
            <person name="Visel A."/>
            <person name="Grigoriev I.V."/>
        </authorList>
    </citation>
    <scope>NUCLEOTIDE SEQUENCE [LARGE SCALE GENOMIC DNA]</scope>
    <source>
        <strain evidence="1 2">CBS 129021</strain>
    </source>
</reference>
<proteinExistence type="predicted"/>
<dbReference type="InParanoid" id="A0A1Y2E9W1"/>
<dbReference type="AlphaFoldDB" id="A0A1Y2E9W1"/>
<keyword evidence="2" id="KW-1185">Reference proteome</keyword>
<organism evidence="1 2">
    <name type="scientific">Pseudomassariella vexata</name>
    <dbReference type="NCBI Taxonomy" id="1141098"/>
    <lineage>
        <taxon>Eukaryota</taxon>
        <taxon>Fungi</taxon>
        <taxon>Dikarya</taxon>
        <taxon>Ascomycota</taxon>
        <taxon>Pezizomycotina</taxon>
        <taxon>Sordariomycetes</taxon>
        <taxon>Xylariomycetidae</taxon>
        <taxon>Amphisphaeriales</taxon>
        <taxon>Pseudomassariaceae</taxon>
        <taxon>Pseudomassariella</taxon>
    </lineage>
</organism>
<comment type="caution">
    <text evidence="1">The sequence shown here is derived from an EMBL/GenBank/DDBJ whole genome shotgun (WGS) entry which is preliminary data.</text>
</comment>
<evidence type="ECO:0000313" key="2">
    <source>
        <dbReference type="Proteomes" id="UP000193689"/>
    </source>
</evidence>
<name>A0A1Y2E9W1_9PEZI</name>
<gene>
    <name evidence="1" type="ORF">BCR38DRAFT_130354</name>
</gene>